<protein>
    <recommendedName>
        <fullName evidence="2">SPOR domain-containing protein</fullName>
    </recommendedName>
</protein>
<dbReference type="PROSITE" id="PS51724">
    <property type="entry name" value="SPOR"/>
    <property type="match status" value="1"/>
</dbReference>
<keyword evidence="1" id="KW-0732">Signal</keyword>
<dbReference type="RefSeq" id="WP_345258260.1">
    <property type="nucleotide sequence ID" value="NZ_BAABGY010000018.1"/>
</dbReference>
<name>A0ABP8HTB8_9BACT</name>
<organism evidence="3 4">
    <name type="scientific">Flaviaesturariibacter amylovorans</name>
    <dbReference type="NCBI Taxonomy" id="1084520"/>
    <lineage>
        <taxon>Bacteria</taxon>
        <taxon>Pseudomonadati</taxon>
        <taxon>Bacteroidota</taxon>
        <taxon>Chitinophagia</taxon>
        <taxon>Chitinophagales</taxon>
        <taxon>Chitinophagaceae</taxon>
        <taxon>Flaviaestuariibacter</taxon>
    </lineage>
</organism>
<evidence type="ECO:0000259" key="2">
    <source>
        <dbReference type="PROSITE" id="PS51724"/>
    </source>
</evidence>
<proteinExistence type="predicted"/>
<evidence type="ECO:0000313" key="3">
    <source>
        <dbReference type="EMBL" id="GAA4344102.1"/>
    </source>
</evidence>
<dbReference type="InterPro" id="IPR036680">
    <property type="entry name" value="SPOR-like_sf"/>
</dbReference>
<sequence>MKYLLVLVTLFTVATASAQSVVVHKDPRVDLLAKRQSAINVAVRKASARTAPGFRLLVINTNQREEAIAAKSKILTLYPELKAYLVYQSPYYKLKAGNFKTRAEAETYRKALNPQFAKGVFIISETVEFKAEKDTVEIED</sequence>
<accession>A0ABP8HTB8</accession>
<dbReference type="Pfam" id="PF05036">
    <property type="entry name" value="SPOR"/>
    <property type="match status" value="1"/>
</dbReference>
<evidence type="ECO:0000256" key="1">
    <source>
        <dbReference type="SAM" id="SignalP"/>
    </source>
</evidence>
<feature type="chain" id="PRO_5045435059" description="SPOR domain-containing protein" evidence="1">
    <location>
        <begin position="19"/>
        <end position="140"/>
    </location>
</feature>
<reference evidence="4" key="1">
    <citation type="journal article" date="2019" name="Int. J. Syst. Evol. Microbiol.">
        <title>The Global Catalogue of Microorganisms (GCM) 10K type strain sequencing project: providing services to taxonomists for standard genome sequencing and annotation.</title>
        <authorList>
            <consortium name="The Broad Institute Genomics Platform"/>
            <consortium name="The Broad Institute Genome Sequencing Center for Infectious Disease"/>
            <person name="Wu L."/>
            <person name="Ma J."/>
        </authorList>
    </citation>
    <scope>NUCLEOTIDE SEQUENCE [LARGE SCALE GENOMIC DNA]</scope>
    <source>
        <strain evidence="4">JCM 17919</strain>
    </source>
</reference>
<feature type="domain" description="SPOR" evidence="2">
    <location>
        <begin position="48"/>
        <end position="125"/>
    </location>
</feature>
<feature type="signal peptide" evidence="1">
    <location>
        <begin position="1"/>
        <end position="18"/>
    </location>
</feature>
<gene>
    <name evidence="3" type="ORF">GCM10023184_44940</name>
</gene>
<keyword evidence="4" id="KW-1185">Reference proteome</keyword>
<comment type="caution">
    <text evidence="3">The sequence shown here is derived from an EMBL/GenBank/DDBJ whole genome shotgun (WGS) entry which is preliminary data.</text>
</comment>
<evidence type="ECO:0000313" key="4">
    <source>
        <dbReference type="Proteomes" id="UP001501725"/>
    </source>
</evidence>
<dbReference type="InterPro" id="IPR007730">
    <property type="entry name" value="SPOR-like_dom"/>
</dbReference>
<dbReference type="Gene3D" id="3.30.70.1070">
    <property type="entry name" value="Sporulation related repeat"/>
    <property type="match status" value="1"/>
</dbReference>
<dbReference type="EMBL" id="BAABGY010000018">
    <property type="protein sequence ID" value="GAA4344102.1"/>
    <property type="molecule type" value="Genomic_DNA"/>
</dbReference>
<dbReference type="Proteomes" id="UP001501725">
    <property type="component" value="Unassembled WGS sequence"/>
</dbReference>